<name>A0A1Z5KH94_FISSO</name>
<reference evidence="2 3" key="1">
    <citation type="journal article" date="2015" name="Plant Cell">
        <title>Oil accumulation by the oleaginous diatom Fistulifera solaris as revealed by the genome and transcriptome.</title>
        <authorList>
            <person name="Tanaka T."/>
            <person name="Maeda Y."/>
            <person name="Veluchamy A."/>
            <person name="Tanaka M."/>
            <person name="Abida H."/>
            <person name="Marechal E."/>
            <person name="Bowler C."/>
            <person name="Muto M."/>
            <person name="Sunaga Y."/>
            <person name="Tanaka M."/>
            <person name="Yoshino T."/>
            <person name="Taniguchi T."/>
            <person name="Fukuda Y."/>
            <person name="Nemoto M."/>
            <person name="Matsumoto M."/>
            <person name="Wong P.S."/>
            <person name="Aburatani S."/>
            <person name="Fujibuchi W."/>
        </authorList>
    </citation>
    <scope>NUCLEOTIDE SEQUENCE [LARGE SCALE GENOMIC DNA]</scope>
    <source>
        <strain evidence="2 3">JPCC DA0580</strain>
    </source>
</reference>
<keyword evidence="3" id="KW-1185">Reference proteome</keyword>
<protein>
    <submittedName>
        <fullName evidence="2">Uncharacterized protein</fullName>
    </submittedName>
</protein>
<dbReference type="OrthoDB" id="509720at2759"/>
<gene>
    <name evidence="2" type="ORF">FisN_5Lh431</name>
</gene>
<organism evidence="2 3">
    <name type="scientific">Fistulifera solaris</name>
    <name type="common">Oleaginous diatom</name>
    <dbReference type="NCBI Taxonomy" id="1519565"/>
    <lineage>
        <taxon>Eukaryota</taxon>
        <taxon>Sar</taxon>
        <taxon>Stramenopiles</taxon>
        <taxon>Ochrophyta</taxon>
        <taxon>Bacillariophyta</taxon>
        <taxon>Bacillariophyceae</taxon>
        <taxon>Bacillariophycidae</taxon>
        <taxon>Naviculales</taxon>
        <taxon>Naviculaceae</taxon>
        <taxon>Fistulifera</taxon>
    </lineage>
</organism>
<dbReference type="Proteomes" id="UP000198406">
    <property type="component" value="Unassembled WGS sequence"/>
</dbReference>
<feature type="compositionally biased region" description="Acidic residues" evidence="1">
    <location>
        <begin position="18"/>
        <end position="37"/>
    </location>
</feature>
<comment type="caution">
    <text evidence="2">The sequence shown here is derived from an EMBL/GenBank/DDBJ whole genome shotgun (WGS) entry which is preliminary data.</text>
</comment>
<dbReference type="EMBL" id="BDSP01000223">
    <property type="protein sequence ID" value="GAX25338.1"/>
    <property type="molecule type" value="Genomic_DNA"/>
</dbReference>
<sequence length="255" mass="28782">MDDDSVVDSEIDENIFELLSDEDDDDLEAEDDSEEQTESERSSNSSESDHLQEIIIRCSEMIEVDHVIKVGENVFLRLADLSGWVAARFSDEVAAKKLAMEKGLWSWCVDNFPEGITVHSHPTDSPEILPSKTLNRTILPLQRIYCDTRVKHPSTGVTFYRLQSCSAGDSEKRLFNNGGEPFQHLMSSSASAETEGSSELAQQDDYTILPSMRDITKITYQAASTVASPGWVFDRVRVPMDTFENNNNERRSYNR</sequence>
<accession>A0A1Z5KH94</accession>
<dbReference type="AlphaFoldDB" id="A0A1Z5KH94"/>
<evidence type="ECO:0000256" key="1">
    <source>
        <dbReference type="SAM" id="MobiDB-lite"/>
    </source>
</evidence>
<feature type="region of interest" description="Disordered" evidence="1">
    <location>
        <begin position="18"/>
        <end position="49"/>
    </location>
</feature>
<dbReference type="InParanoid" id="A0A1Z5KH94"/>
<proteinExistence type="predicted"/>
<evidence type="ECO:0000313" key="3">
    <source>
        <dbReference type="Proteomes" id="UP000198406"/>
    </source>
</evidence>
<evidence type="ECO:0000313" key="2">
    <source>
        <dbReference type="EMBL" id="GAX25338.1"/>
    </source>
</evidence>